<dbReference type="GO" id="GO:0042597">
    <property type="term" value="C:periplasmic space"/>
    <property type="evidence" value="ECO:0007669"/>
    <property type="project" value="UniProtKB-SubCell"/>
</dbReference>
<proteinExistence type="predicted"/>
<sequence>MKKLKWIVCFFALLVLGGCDDIANGDRETIHVYNWGEYVDMDTIRQFEEETGIHVIYDTFASNEDLYVKLKKSNDPYDVVVPSEYMVERLIREDMLRPLDYDLIPNSKKMDERILDMEYDPGNRYSLPVYWGTLGIVANKKYVDTPIDSWKDLWDPHYKNEIIMYNSQRDSIAVALKMLGYSMNSRSQKELEEAGKALIKQKPLVYAYLADEGRDVMSQGDAALSVMYSGDATMMCQENKDLEYIIPKEGSNIWYDSFVVPKNAKNPTGAMKFINFMSRPDIAAINAEFNVGYATPVLEAIDLLPKELREDTIAYPDMDRLPPLEVYRDAGDLVKVYDRIWTEVTAE</sequence>
<evidence type="ECO:0000256" key="3">
    <source>
        <dbReference type="ARBA" id="ARBA00022729"/>
    </source>
</evidence>
<keyword evidence="2" id="KW-0813">Transport</keyword>
<evidence type="ECO:0000256" key="4">
    <source>
        <dbReference type="ARBA" id="ARBA00022764"/>
    </source>
</evidence>
<dbReference type="Pfam" id="PF13416">
    <property type="entry name" value="SBP_bac_8"/>
    <property type="match status" value="1"/>
</dbReference>
<dbReference type="RefSeq" id="WP_180498288.1">
    <property type="nucleotide sequence ID" value="NZ_CAIJCS010000009.1"/>
</dbReference>
<dbReference type="Gene3D" id="3.40.190.10">
    <property type="entry name" value="Periplasmic binding protein-like II"/>
    <property type="match status" value="2"/>
</dbReference>
<dbReference type="Proteomes" id="UP000586454">
    <property type="component" value="Unassembled WGS sequence"/>
</dbReference>
<dbReference type="PRINTS" id="PR00909">
    <property type="entry name" value="SPERMDNBNDNG"/>
</dbReference>
<feature type="binding site" evidence="5">
    <location>
        <position position="85"/>
    </location>
    <ligand>
        <name>spermidine</name>
        <dbReference type="ChEBI" id="CHEBI:57834"/>
    </ligand>
</feature>
<dbReference type="EMBL" id="CAIJCS010000009">
    <property type="protein sequence ID" value="CAC9923646.1"/>
    <property type="molecule type" value="Genomic_DNA"/>
</dbReference>
<dbReference type="InterPro" id="IPR001188">
    <property type="entry name" value="Sperm_putr-bd"/>
</dbReference>
<feature type="binding site" evidence="5">
    <location>
        <position position="37"/>
    </location>
    <ligand>
        <name>spermidine</name>
        <dbReference type="ChEBI" id="CHEBI:57834"/>
    </ligand>
</feature>
<evidence type="ECO:0000313" key="7">
    <source>
        <dbReference type="Proteomes" id="UP000586454"/>
    </source>
</evidence>
<dbReference type="PANTHER" id="PTHR30222:SF17">
    <property type="entry name" value="SPERMIDINE_PUTRESCINE-BINDING PERIPLASMIC PROTEIN"/>
    <property type="match status" value="1"/>
</dbReference>
<keyword evidence="3" id="KW-0732">Signal</keyword>
<dbReference type="GO" id="GO:0019808">
    <property type="term" value="F:polyamine binding"/>
    <property type="evidence" value="ECO:0007669"/>
    <property type="project" value="InterPro"/>
</dbReference>
<protein>
    <submittedName>
        <fullName evidence="6">Putrescine ABC transporter, periplasmic spermidine</fullName>
    </submittedName>
</protein>
<dbReference type="PIRSF" id="PIRSF019574">
    <property type="entry name" value="Periplasmic_polyamine_BP"/>
    <property type="match status" value="1"/>
</dbReference>
<name>A0A6V6XYU3_9FIRM</name>
<dbReference type="AlphaFoldDB" id="A0A6V6XYU3"/>
<reference evidence="6 7" key="1">
    <citation type="submission" date="2020-06" db="EMBL/GenBank/DDBJ databases">
        <authorList>
            <person name="Criscuolo A."/>
        </authorList>
    </citation>
    <scope>NUCLEOTIDE SEQUENCE [LARGE SCALE GENOMIC DNA]</scope>
    <source>
        <strain evidence="6">1804121828</strain>
    </source>
</reference>
<comment type="caution">
    <text evidence="6">The sequence shown here is derived from an EMBL/GenBank/DDBJ whole genome shotgun (WGS) entry which is preliminary data.</text>
</comment>
<evidence type="ECO:0000256" key="2">
    <source>
        <dbReference type="ARBA" id="ARBA00022448"/>
    </source>
</evidence>
<dbReference type="SUPFAM" id="SSF53850">
    <property type="entry name" value="Periplasmic binding protein-like II"/>
    <property type="match status" value="1"/>
</dbReference>
<evidence type="ECO:0000313" key="6">
    <source>
        <dbReference type="EMBL" id="CAC9923646.1"/>
    </source>
</evidence>
<keyword evidence="4" id="KW-0574">Periplasm</keyword>
<keyword evidence="7" id="KW-1185">Reference proteome</keyword>
<dbReference type="PROSITE" id="PS51257">
    <property type="entry name" value="PROKAR_LIPOPROTEIN"/>
    <property type="match status" value="1"/>
</dbReference>
<accession>A0A6V6XYU3</accession>
<evidence type="ECO:0000256" key="1">
    <source>
        <dbReference type="ARBA" id="ARBA00004418"/>
    </source>
</evidence>
<gene>
    <name evidence="6" type="ORF">PEPNEM18_00159</name>
</gene>
<organism evidence="6 7">
    <name type="scientific">Aedoeadaptatus nemausensis</name>
    <dbReference type="NCBI Taxonomy" id="2582829"/>
    <lineage>
        <taxon>Bacteria</taxon>
        <taxon>Bacillati</taxon>
        <taxon>Bacillota</taxon>
        <taxon>Tissierellia</taxon>
        <taxon>Tissierellales</taxon>
        <taxon>Peptoniphilaceae</taxon>
        <taxon>Aedoeadaptatus</taxon>
    </lineage>
</organism>
<dbReference type="CDD" id="cd13663">
    <property type="entry name" value="PBP2_PotD_PotF_like_2"/>
    <property type="match status" value="1"/>
</dbReference>
<dbReference type="PANTHER" id="PTHR30222">
    <property type="entry name" value="SPERMIDINE/PUTRESCINE-BINDING PERIPLASMIC PROTEIN"/>
    <property type="match status" value="1"/>
</dbReference>
<dbReference type="GO" id="GO:0015846">
    <property type="term" value="P:polyamine transport"/>
    <property type="evidence" value="ECO:0007669"/>
    <property type="project" value="InterPro"/>
</dbReference>
<dbReference type="InterPro" id="IPR006059">
    <property type="entry name" value="SBP"/>
</dbReference>
<evidence type="ECO:0000256" key="5">
    <source>
        <dbReference type="PIRSR" id="PIRSR019574-1"/>
    </source>
</evidence>
<comment type="subcellular location">
    <subcellularLocation>
        <location evidence="1">Periplasm</location>
    </subcellularLocation>
</comment>